<dbReference type="Gene3D" id="3.10.200.10">
    <property type="entry name" value="Alpha carbonic anhydrase"/>
    <property type="match status" value="1"/>
</dbReference>
<dbReference type="PANTHER" id="PTHR18952">
    <property type="entry name" value="CARBONIC ANHYDRASE"/>
    <property type="match status" value="1"/>
</dbReference>
<dbReference type="SUPFAM" id="SSF51126">
    <property type="entry name" value="Pectin lyase-like"/>
    <property type="match status" value="1"/>
</dbReference>
<keyword evidence="7" id="KW-0732">Signal</keyword>
<evidence type="ECO:0000259" key="8">
    <source>
        <dbReference type="PROSITE" id="PS51144"/>
    </source>
</evidence>
<dbReference type="AlphaFoldDB" id="A0A0R0F029"/>
<dbReference type="InterPro" id="IPR036398">
    <property type="entry name" value="CA_dom_sf"/>
</dbReference>
<dbReference type="Proteomes" id="UP000008827">
    <property type="component" value="Chromosome 19"/>
</dbReference>
<dbReference type="EnsemblPlants" id="KRG96042">
    <property type="protein sequence ID" value="KRG96042"/>
    <property type="gene ID" value="GLYMA_19G185900"/>
</dbReference>
<dbReference type="SMART" id="SM01057">
    <property type="entry name" value="Carb_anhydrase"/>
    <property type="match status" value="1"/>
</dbReference>
<dbReference type="EMBL" id="CM000852">
    <property type="protein sequence ID" value="KRG96042.1"/>
    <property type="molecule type" value="Genomic_DNA"/>
</dbReference>
<evidence type="ECO:0000256" key="2">
    <source>
        <dbReference type="ARBA" id="ARBA00004191"/>
    </source>
</evidence>
<comment type="catalytic activity">
    <reaction evidence="6">
        <text>hydrogencarbonate + H(+) = CO2 + H2O</text>
        <dbReference type="Rhea" id="RHEA:10748"/>
        <dbReference type="ChEBI" id="CHEBI:15377"/>
        <dbReference type="ChEBI" id="CHEBI:15378"/>
        <dbReference type="ChEBI" id="CHEBI:16526"/>
        <dbReference type="ChEBI" id="CHEBI:17544"/>
        <dbReference type="EC" id="4.2.1.1"/>
    </reaction>
</comment>
<evidence type="ECO:0000313" key="11">
    <source>
        <dbReference type="Proteomes" id="UP000008827"/>
    </source>
</evidence>
<gene>
    <name evidence="10" type="primary">LOC100799362</name>
    <name evidence="9" type="ORF">GLYMA_19G185900</name>
</gene>
<feature type="chain" id="PRO_5014520907" description="Alpha-carbonic anhydrase domain-containing protein" evidence="7">
    <location>
        <begin position="26"/>
        <end position="376"/>
    </location>
</feature>
<dbReference type="SUPFAM" id="SSF51069">
    <property type="entry name" value="Carbonic anhydrase"/>
    <property type="match status" value="1"/>
</dbReference>
<dbReference type="SMR" id="A0A0R0F029"/>
<evidence type="ECO:0000256" key="4">
    <source>
        <dbReference type="ARBA" id="ARBA00006365"/>
    </source>
</evidence>
<dbReference type="STRING" id="3847.A0A0R0F029"/>
<dbReference type="InterPro" id="IPR001148">
    <property type="entry name" value="CA_dom"/>
</dbReference>
<reference evidence="10" key="2">
    <citation type="submission" date="2018-02" db="UniProtKB">
        <authorList>
            <consortium name="EnsemblPlants"/>
        </authorList>
    </citation>
    <scope>IDENTIFICATION</scope>
    <source>
        <strain evidence="10">Williams 82</strain>
    </source>
</reference>
<protein>
    <recommendedName>
        <fullName evidence="8">Alpha-carbonic anhydrase domain-containing protein</fullName>
    </recommendedName>
</protein>
<keyword evidence="5" id="KW-0964">Secreted</keyword>
<dbReference type="InterPro" id="IPR012334">
    <property type="entry name" value="Pectin_lyas_fold"/>
</dbReference>
<feature type="domain" description="Alpha-carbonic anhydrase" evidence="8">
    <location>
        <begin position="29"/>
        <end position="268"/>
    </location>
</feature>
<evidence type="ECO:0000256" key="1">
    <source>
        <dbReference type="ARBA" id="ARBA00002904"/>
    </source>
</evidence>
<dbReference type="InterPro" id="IPR023561">
    <property type="entry name" value="Carbonic_anhydrase_a-class"/>
</dbReference>
<dbReference type="Pfam" id="PF00194">
    <property type="entry name" value="Carb_anhydrase"/>
    <property type="match status" value="1"/>
</dbReference>
<evidence type="ECO:0000256" key="3">
    <source>
        <dbReference type="ARBA" id="ARBA00004470"/>
    </source>
</evidence>
<reference evidence="9" key="3">
    <citation type="submission" date="2018-07" db="EMBL/GenBank/DDBJ databases">
        <title>WGS assembly of Glycine max.</title>
        <authorList>
            <person name="Schmutz J."/>
            <person name="Cannon S."/>
            <person name="Schlueter J."/>
            <person name="Ma J."/>
            <person name="Mitros T."/>
            <person name="Nelson W."/>
            <person name="Hyten D."/>
            <person name="Song Q."/>
            <person name="Thelen J."/>
            <person name="Cheng J."/>
            <person name="Xu D."/>
            <person name="Hellsten U."/>
            <person name="May G."/>
            <person name="Yu Y."/>
            <person name="Sakurai T."/>
            <person name="Umezawa T."/>
            <person name="Bhattacharyya M."/>
            <person name="Sandhu D."/>
            <person name="Valliyodan B."/>
            <person name="Lindquist E."/>
            <person name="Peto M."/>
            <person name="Grant D."/>
            <person name="Shu S."/>
            <person name="Goodstein D."/>
            <person name="Barry K."/>
            <person name="Futrell-Griggs M."/>
            <person name="Abernathy B."/>
            <person name="Du J."/>
            <person name="Tian Z."/>
            <person name="Zhu L."/>
            <person name="Gill N."/>
            <person name="Joshi T."/>
            <person name="Libault M."/>
            <person name="Sethuraman A."/>
            <person name="Zhang X."/>
            <person name="Shinozaki K."/>
            <person name="Nguyen H."/>
            <person name="Wing R."/>
            <person name="Cregan P."/>
            <person name="Specht J."/>
            <person name="Grimwood J."/>
            <person name="Rokhsar D."/>
            <person name="Stacey G."/>
            <person name="Shoemaker R."/>
            <person name="Jackson S."/>
        </authorList>
    </citation>
    <scope>NUCLEOTIDE SEQUENCE</scope>
    <source>
        <tissue evidence="9">Callus</tissue>
    </source>
</reference>
<keyword evidence="11" id="KW-1185">Reference proteome</keyword>
<name>A0A0R0F029_SOYBN</name>
<dbReference type="PaxDb" id="3847-GLYMA19G36970.2"/>
<dbReference type="ExpressionAtlas" id="A0A0R0F029">
    <property type="expression patterns" value="differential"/>
</dbReference>
<dbReference type="Gramene" id="KRG96042">
    <property type="protein sequence ID" value="KRG96042"/>
    <property type="gene ID" value="GLYMA_19G185900"/>
</dbReference>
<evidence type="ECO:0000256" key="6">
    <source>
        <dbReference type="ARBA" id="ARBA00048348"/>
    </source>
</evidence>
<keyword evidence="5" id="KW-0134">Cell wall</keyword>
<dbReference type="GO" id="GO:0008270">
    <property type="term" value="F:zinc ion binding"/>
    <property type="evidence" value="ECO:0007669"/>
    <property type="project" value="InterPro"/>
</dbReference>
<dbReference type="CDD" id="cd03124">
    <property type="entry name" value="alpha_CA_prokaryotic_like"/>
    <property type="match status" value="1"/>
</dbReference>
<proteinExistence type="inferred from homology"/>
<evidence type="ECO:0000256" key="5">
    <source>
        <dbReference type="ARBA" id="ARBA00022512"/>
    </source>
</evidence>
<evidence type="ECO:0000313" key="9">
    <source>
        <dbReference type="EMBL" id="KRG96042.1"/>
    </source>
</evidence>
<dbReference type="Gene3D" id="2.160.20.10">
    <property type="entry name" value="Single-stranded right-handed beta-helix, Pectin lyase-like"/>
    <property type="match status" value="1"/>
</dbReference>
<organism evidence="9">
    <name type="scientific">Glycine max</name>
    <name type="common">Soybean</name>
    <name type="synonym">Glycine hispida</name>
    <dbReference type="NCBI Taxonomy" id="3847"/>
    <lineage>
        <taxon>Eukaryota</taxon>
        <taxon>Viridiplantae</taxon>
        <taxon>Streptophyta</taxon>
        <taxon>Embryophyta</taxon>
        <taxon>Tracheophyta</taxon>
        <taxon>Spermatophyta</taxon>
        <taxon>Magnoliopsida</taxon>
        <taxon>eudicotyledons</taxon>
        <taxon>Gunneridae</taxon>
        <taxon>Pentapetalae</taxon>
        <taxon>rosids</taxon>
        <taxon>fabids</taxon>
        <taxon>Fabales</taxon>
        <taxon>Fabaceae</taxon>
        <taxon>Papilionoideae</taxon>
        <taxon>50 kb inversion clade</taxon>
        <taxon>NPAAA clade</taxon>
        <taxon>indigoferoid/millettioid clade</taxon>
        <taxon>Phaseoleae</taxon>
        <taxon>Glycine</taxon>
        <taxon>Glycine subgen. Soja</taxon>
    </lineage>
</organism>
<dbReference type="PROSITE" id="PS51144">
    <property type="entry name" value="ALPHA_CA_2"/>
    <property type="match status" value="1"/>
</dbReference>
<comment type="subcellular location">
    <subcellularLocation>
        <location evidence="3">Plastid</location>
        <location evidence="3">Chloroplast stroma</location>
    </subcellularLocation>
    <subcellularLocation>
        <location evidence="2">Secreted</location>
        <location evidence="2">Cell wall</location>
    </subcellularLocation>
</comment>
<dbReference type="InterPro" id="IPR041891">
    <property type="entry name" value="Alpha_CA_prokaryot-like"/>
</dbReference>
<reference evidence="9 10" key="1">
    <citation type="journal article" date="2010" name="Nature">
        <title>Genome sequence of the palaeopolyploid soybean.</title>
        <authorList>
            <person name="Schmutz J."/>
            <person name="Cannon S.B."/>
            <person name="Schlueter J."/>
            <person name="Ma J."/>
            <person name="Mitros T."/>
            <person name="Nelson W."/>
            <person name="Hyten D.L."/>
            <person name="Song Q."/>
            <person name="Thelen J.J."/>
            <person name="Cheng J."/>
            <person name="Xu D."/>
            <person name="Hellsten U."/>
            <person name="May G.D."/>
            <person name="Yu Y."/>
            <person name="Sakurai T."/>
            <person name="Umezawa T."/>
            <person name="Bhattacharyya M.K."/>
            <person name="Sandhu D."/>
            <person name="Valliyodan B."/>
            <person name="Lindquist E."/>
            <person name="Peto M."/>
            <person name="Grant D."/>
            <person name="Shu S."/>
            <person name="Goodstein D."/>
            <person name="Barry K."/>
            <person name="Futrell-Griggs M."/>
            <person name="Abernathy B."/>
            <person name="Du J."/>
            <person name="Tian Z."/>
            <person name="Zhu L."/>
            <person name="Gill N."/>
            <person name="Joshi T."/>
            <person name="Libault M."/>
            <person name="Sethuraman A."/>
            <person name="Zhang X.-C."/>
            <person name="Shinozaki K."/>
            <person name="Nguyen H.T."/>
            <person name="Wing R.A."/>
            <person name="Cregan P."/>
            <person name="Specht J."/>
            <person name="Grimwood J."/>
            <person name="Rokhsar D."/>
            <person name="Stacey G."/>
            <person name="Shoemaker R.C."/>
            <person name="Jackson S.A."/>
        </authorList>
    </citation>
    <scope>NUCLEOTIDE SEQUENCE</scope>
    <source>
        <strain evidence="10">cv. Williams 82</strain>
        <tissue evidence="9">Callus</tissue>
    </source>
</reference>
<dbReference type="GO" id="GO:0004089">
    <property type="term" value="F:carbonate dehydratase activity"/>
    <property type="evidence" value="ECO:0007669"/>
    <property type="project" value="UniProtKB-EC"/>
</dbReference>
<comment type="function">
    <text evidence="1">Reversible hydration of carbon dioxide.</text>
</comment>
<dbReference type="GO" id="GO:0016836">
    <property type="term" value="F:hydro-lyase activity"/>
    <property type="evidence" value="ECO:0000318"/>
    <property type="project" value="GO_Central"/>
</dbReference>
<dbReference type="PANTHER" id="PTHR18952:SF223">
    <property type="entry name" value="CARBONIC ANHYDRASE"/>
    <property type="match status" value="1"/>
</dbReference>
<comment type="similarity">
    <text evidence="4">Belongs to the alpha-class carbonic anhydrase family.</text>
</comment>
<dbReference type="GO" id="GO:0009570">
    <property type="term" value="C:chloroplast stroma"/>
    <property type="evidence" value="ECO:0007669"/>
    <property type="project" value="UniProtKB-SubCell"/>
</dbReference>
<evidence type="ECO:0000313" key="10">
    <source>
        <dbReference type="EnsemblPlants" id="KRG96042"/>
    </source>
</evidence>
<accession>A0A0R0F029</accession>
<feature type="signal peptide" evidence="7">
    <location>
        <begin position="1"/>
        <end position="25"/>
    </location>
</feature>
<dbReference type="InterPro" id="IPR011050">
    <property type="entry name" value="Pectin_lyase_fold/virulence"/>
</dbReference>
<evidence type="ECO:0000256" key="7">
    <source>
        <dbReference type="SAM" id="SignalP"/>
    </source>
</evidence>
<sequence length="376" mass="42436">MQRQSHISVAISLICILFCSTLTSALDEPEYGYNEKSANGPQHWGDLKEEWAACKIGQIQSPIDLSTNGVEVIPKLGGLKYWNYKPQHATVSNRGHDVAVIWEGDAGSIEINGTPFFLQQAHWHWPAEHTINGRRYDLELHMVHVSPQPDGTNKTAVVGVLYKYGSPDPLLSKLGKYIMDTPEEDDEKSVGVVDPSEIMKGSKMYYRYMGSLTAPPCTEDIIWTVDKKVRTVSRGQVKLLKDTVLKYYAKWNARPLQPLNQRAIQLYVPKTKNKPVEHKLSVKPGAPWIPDRIRRRGDGISIFGSKDIWIDHWTLSRCGMYVWMNRDNNLGMWSRGPGDDDMSTTATMVLPSSFFSFSSLLIVLHHTTVEGHSITN</sequence>